<protein>
    <submittedName>
        <fullName evidence="1">Uncharacterized protein</fullName>
    </submittedName>
</protein>
<keyword evidence="2" id="KW-1185">Reference proteome</keyword>
<accession>A0ACD3BCY7</accession>
<reference evidence="1 2" key="1">
    <citation type="journal article" date="2019" name="Nat. Ecol. Evol.">
        <title>Megaphylogeny resolves global patterns of mushroom evolution.</title>
        <authorList>
            <person name="Varga T."/>
            <person name="Krizsan K."/>
            <person name="Foldi C."/>
            <person name="Dima B."/>
            <person name="Sanchez-Garcia M."/>
            <person name="Sanchez-Ramirez S."/>
            <person name="Szollosi G.J."/>
            <person name="Szarkandi J.G."/>
            <person name="Papp V."/>
            <person name="Albert L."/>
            <person name="Andreopoulos W."/>
            <person name="Angelini C."/>
            <person name="Antonin V."/>
            <person name="Barry K.W."/>
            <person name="Bougher N.L."/>
            <person name="Buchanan P."/>
            <person name="Buyck B."/>
            <person name="Bense V."/>
            <person name="Catcheside P."/>
            <person name="Chovatia M."/>
            <person name="Cooper J."/>
            <person name="Damon W."/>
            <person name="Desjardin D."/>
            <person name="Finy P."/>
            <person name="Geml J."/>
            <person name="Haridas S."/>
            <person name="Hughes K."/>
            <person name="Justo A."/>
            <person name="Karasinski D."/>
            <person name="Kautmanova I."/>
            <person name="Kiss B."/>
            <person name="Kocsube S."/>
            <person name="Kotiranta H."/>
            <person name="LaButti K.M."/>
            <person name="Lechner B.E."/>
            <person name="Liimatainen K."/>
            <person name="Lipzen A."/>
            <person name="Lukacs Z."/>
            <person name="Mihaltcheva S."/>
            <person name="Morgado L.N."/>
            <person name="Niskanen T."/>
            <person name="Noordeloos M.E."/>
            <person name="Ohm R.A."/>
            <person name="Ortiz-Santana B."/>
            <person name="Ovrebo C."/>
            <person name="Racz N."/>
            <person name="Riley R."/>
            <person name="Savchenko A."/>
            <person name="Shiryaev A."/>
            <person name="Soop K."/>
            <person name="Spirin V."/>
            <person name="Szebenyi C."/>
            <person name="Tomsovsky M."/>
            <person name="Tulloss R.E."/>
            <person name="Uehling J."/>
            <person name="Grigoriev I.V."/>
            <person name="Vagvolgyi C."/>
            <person name="Papp T."/>
            <person name="Martin F.M."/>
            <person name="Miettinen O."/>
            <person name="Hibbett D.S."/>
            <person name="Nagy L.G."/>
        </authorList>
    </citation>
    <scope>NUCLEOTIDE SEQUENCE [LARGE SCALE GENOMIC DNA]</scope>
    <source>
        <strain evidence="1 2">NL-1719</strain>
    </source>
</reference>
<sequence>MELVDHDEVLDLIAHTFSHCGIPSDSTPGHTILFQAQELVRSATASEDWTSPQRAAQRSIFLAGHTRQFLYARAPPRVQPGPIPALLEWGAKPDNTEIFALNDLDEFSSTDFETVLQFRPQLKEHKVRKYPPTAEAPASKRLKLDTSSLHGVIPQPHFYPAPYQSSFNPPKIPAFNRTKPIPLQPNILPLLPPQYQRWAWIVPIRGSLPWPASTPAVLVQESEAQLVHSESREPPHIMWTHGSIAAFWAFLASLRQTCNIGPLGLSLHLAQSQRTTHQESSDPPSNNGFGQIESADVAQLVASLNSQAACSARRVELPSADYIKVYHDAPFSMHLRNALHVWTFSLFSELQDGATGDKTVKLRILKGARLVLVDHRSRGLLIS</sequence>
<proteinExistence type="predicted"/>
<organism evidence="1 2">
    <name type="scientific">Pluteus cervinus</name>
    <dbReference type="NCBI Taxonomy" id="181527"/>
    <lineage>
        <taxon>Eukaryota</taxon>
        <taxon>Fungi</taxon>
        <taxon>Dikarya</taxon>
        <taxon>Basidiomycota</taxon>
        <taxon>Agaricomycotina</taxon>
        <taxon>Agaricomycetes</taxon>
        <taxon>Agaricomycetidae</taxon>
        <taxon>Agaricales</taxon>
        <taxon>Pluteineae</taxon>
        <taxon>Pluteaceae</taxon>
        <taxon>Pluteus</taxon>
    </lineage>
</organism>
<gene>
    <name evidence="1" type="ORF">BDN72DRAFT_892197</name>
</gene>
<name>A0ACD3BCY7_9AGAR</name>
<dbReference type="EMBL" id="ML208262">
    <property type="protein sequence ID" value="TFK75710.1"/>
    <property type="molecule type" value="Genomic_DNA"/>
</dbReference>
<evidence type="ECO:0000313" key="1">
    <source>
        <dbReference type="EMBL" id="TFK75710.1"/>
    </source>
</evidence>
<dbReference type="Proteomes" id="UP000308600">
    <property type="component" value="Unassembled WGS sequence"/>
</dbReference>
<evidence type="ECO:0000313" key="2">
    <source>
        <dbReference type="Proteomes" id="UP000308600"/>
    </source>
</evidence>